<dbReference type="GeneID" id="73325261"/>
<dbReference type="AlphaFoldDB" id="A0AA37L9F5"/>
<sequence>MRVSSLVAALASATTVYAACAADNCYRNVKGQEIGSAFCATFTTDIVTETSGIPAGISTSCGVSRLSSACSCVYPSTTYPSATTGPGCFQNVTVSTKTLPASTVIITASAETVTLPRATITLGFANSTVTVFSTVTITDPPTFPTSITTIPAANSTFTRTNSTITTTF</sequence>
<name>A0AA37L9F5_9PEZI</name>
<evidence type="ECO:0000313" key="2">
    <source>
        <dbReference type="EMBL" id="GKT44278.1"/>
    </source>
</evidence>
<proteinExistence type="predicted"/>
<keyword evidence="1" id="KW-0732">Signal</keyword>
<dbReference type="EMBL" id="BQXU01000009">
    <property type="protein sequence ID" value="GKT44278.1"/>
    <property type="molecule type" value="Genomic_DNA"/>
</dbReference>
<evidence type="ECO:0000256" key="1">
    <source>
        <dbReference type="SAM" id="SignalP"/>
    </source>
</evidence>
<reference evidence="2 3" key="1">
    <citation type="submission" date="2022-03" db="EMBL/GenBank/DDBJ databases">
        <title>Genome data of Colletotrichum spp.</title>
        <authorList>
            <person name="Utami Y.D."/>
            <person name="Hiruma K."/>
        </authorList>
    </citation>
    <scope>NUCLEOTIDE SEQUENCE [LARGE SCALE GENOMIC DNA]</scope>
    <source>
        <strain evidence="2 3">MAFF 239500</strain>
    </source>
</reference>
<keyword evidence="3" id="KW-1185">Reference proteome</keyword>
<comment type="caution">
    <text evidence="2">The sequence shown here is derived from an EMBL/GenBank/DDBJ whole genome shotgun (WGS) entry which is preliminary data.</text>
</comment>
<dbReference type="Proteomes" id="UP001055115">
    <property type="component" value="Unassembled WGS sequence"/>
</dbReference>
<organism evidence="2 3">
    <name type="scientific">Colletotrichum spaethianum</name>
    <dbReference type="NCBI Taxonomy" id="700344"/>
    <lineage>
        <taxon>Eukaryota</taxon>
        <taxon>Fungi</taxon>
        <taxon>Dikarya</taxon>
        <taxon>Ascomycota</taxon>
        <taxon>Pezizomycotina</taxon>
        <taxon>Sordariomycetes</taxon>
        <taxon>Hypocreomycetidae</taxon>
        <taxon>Glomerellales</taxon>
        <taxon>Glomerellaceae</taxon>
        <taxon>Colletotrichum</taxon>
        <taxon>Colletotrichum spaethianum species complex</taxon>
    </lineage>
</organism>
<protein>
    <submittedName>
        <fullName evidence="2">Uncharacterized protein</fullName>
    </submittedName>
</protein>
<feature type="chain" id="PRO_5041363010" evidence="1">
    <location>
        <begin position="22"/>
        <end position="168"/>
    </location>
</feature>
<accession>A0AA37L9F5</accession>
<evidence type="ECO:0000313" key="3">
    <source>
        <dbReference type="Proteomes" id="UP001055115"/>
    </source>
</evidence>
<gene>
    <name evidence="2" type="ORF">ColSpa_04459</name>
</gene>
<feature type="signal peptide" evidence="1">
    <location>
        <begin position="1"/>
        <end position="21"/>
    </location>
</feature>
<dbReference type="RefSeq" id="XP_049126628.1">
    <property type="nucleotide sequence ID" value="XM_049270671.1"/>
</dbReference>